<evidence type="ECO:0000256" key="2">
    <source>
        <dbReference type="ARBA" id="ARBA00023027"/>
    </source>
</evidence>
<dbReference type="STRING" id="396323.VH98_11245"/>
<proteinExistence type="predicted"/>
<dbReference type="InterPro" id="IPR008927">
    <property type="entry name" value="6-PGluconate_DH-like_C_sf"/>
</dbReference>
<dbReference type="FunFam" id="3.40.50.720:FF:000009">
    <property type="entry name" value="Fatty oxidation complex, alpha subunit"/>
    <property type="match status" value="1"/>
</dbReference>
<dbReference type="AlphaFoldDB" id="V2UQE6"/>
<dbReference type="Proteomes" id="UP000018418">
    <property type="component" value="Unassembled WGS sequence"/>
</dbReference>
<evidence type="ECO:0000313" key="6">
    <source>
        <dbReference type="EMBL" id="ESK50860.1"/>
    </source>
</evidence>
<dbReference type="HOGENOM" id="CLU_009834_2_2_6"/>
<dbReference type="GO" id="GO:0070403">
    <property type="term" value="F:NAD+ binding"/>
    <property type="evidence" value="ECO:0007669"/>
    <property type="project" value="InterPro"/>
</dbReference>
<dbReference type="InterPro" id="IPR036291">
    <property type="entry name" value="NAD(P)-bd_dom_sf"/>
</dbReference>
<dbReference type="InterPro" id="IPR041040">
    <property type="entry name" value="3HCDH_RFF"/>
</dbReference>
<dbReference type="SUPFAM" id="SSF48179">
    <property type="entry name" value="6-phosphogluconate dehydrogenase C-terminal domain-like"/>
    <property type="match status" value="2"/>
</dbReference>
<organism evidence="6 7">
    <name type="scientific">Acinetobacter brisouii CIP 110357</name>
    <dbReference type="NCBI Taxonomy" id="1341683"/>
    <lineage>
        <taxon>Bacteria</taxon>
        <taxon>Pseudomonadati</taxon>
        <taxon>Pseudomonadota</taxon>
        <taxon>Gammaproteobacteria</taxon>
        <taxon>Moraxellales</taxon>
        <taxon>Moraxellaceae</taxon>
        <taxon>Acinetobacter</taxon>
    </lineage>
</organism>
<evidence type="ECO:0008006" key="8">
    <source>
        <dbReference type="Google" id="ProtNLM"/>
    </source>
</evidence>
<evidence type="ECO:0000259" key="3">
    <source>
        <dbReference type="Pfam" id="PF00725"/>
    </source>
</evidence>
<keyword evidence="2" id="KW-0520">NAD</keyword>
<keyword evidence="1" id="KW-0560">Oxidoreductase</keyword>
<name>V2UQE6_9GAMM</name>
<dbReference type="InterPro" id="IPR013328">
    <property type="entry name" value="6PGD_dom2"/>
</dbReference>
<dbReference type="Gene3D" id="3.40.50.720">
    <property type="entry name" value="NAD(P)-binding Rossmann-like Domain"/>
    <property type="match status" value="1"/>
</dbReference>
<dbReference type="RefSeq" id="WP_004904943.1">
    <property type="nucleotide sequence ID" value="NZ_BBTI01000007.1"/>
</dbReference>
<keyword evidence="7" id="KW-1185">Reference proteome</keyword>
<dbReference type="OrthoDB" id="5389341at2"/>
<dbReference type="Pfam" id="PF02737">
    <property type="entry name" value="3HCDH_N"/>
    <property type="match status" value="1"/>
</dbReference>
<dbReference type="EMBL" id="AYEU01000006">
    <property type="protein sequence ID" value="ESK50860.1"/>
    <property type="molecule type" value="Genomic_DNA"/>
</dbReference>
<gene>
    <name evidence="6" type="ORF">P255_01359</name>
</gene>
<dbReference type="SUPFAM" id="SSF51735">
    <property type="entry name" value="NAD(P)-binding Rossmann-fold domains"/>
    <property type="match status" value="1"/>
</dbReference>
<dbReference type="GO" id="GO:0006631">
    <property type="term" value="P:fatty acid metabolic process"/>
    <property type="evidence" value="ECO:0007669"/>
    <property type="project" value="InterPro"/>
</dbReference>
<comment type="caution">
    <text evidence="6">The sequence shown here is derived from an EMBL/GenBank/DDBJ whole genome shotgun (WGS) entry which is preliminary data.</text>
</comment>
<dbReference type="NCBIfam" id="NF006124">
    <property type="entry name" value="PRK08268.1"/>
    <property type="match status" value="1"/>
</dbReference>
<dbReference type="InterPro" id="IPR006176">
    <property type="entry name" value="3-OHacyl-CoA_DH_NAD-bd"/>
</dbReference>
<feature type="domain" description="3-hydroxyacyl-CoA dehydrogenase NAD binding" evidence="4">
    <location>
        <begin position="11"/>
        <end position="187"/>
    </location>
</feature>
<evidence type="ECO:0000259" key="4">
    <source>
        <dbReference type="Pfam" id="PF02737"/>
    </source>
</evidence>
<dbReference type="PANTHER" id="PTHR48075:SF5">
    <property type="entry name" value="3-HYDROXYBUTYRYL-COA DEHYDROGENASE"/>
    <property type="match status" value="1"/>
</dbReference>
<dbReference type="Pfam" id="PF18321">
    <property type="entry name" value="3HCDH_RFF"/>
    <property type="match status" value="1"/>
</dbReference>
<dbReference type="InterPro" id="IPR006108">
    <property type="entry name" value="3HC_DH_C"/>
</dbReference>
<evidence type="ECO:0000256" key="1">
    <source>
        <dbReference type="ARBA" id="ARBA00023002"/>
    </source>
</evidence>
<evidence type="ECO:0000259" key="5">
    <source>
        <dbReference type="Pfam" id="PF18321"/>
    </source>
</evidence>
<sequence length="513" mass="57249">MANRDLSNARIAVIGSGTMGMGIVQLAICHGHHTYLYDTDLVKAQQAVAALRPTLEKLVTKQKLTTEQLEQAWSRLVIANAVKELKTVDLVIEAIVEKQQVKQALFQQLAEICPADTVFASNTSSISITAIASQVPQPERVVGLHFFNPAPIMKLVEIIQGLKTPVQLCQALQQLMLKWRKVPVLAQSTPGFIVNRIARPFYSEGFRALQEQVVSPEQLDYLLRQCGGFAMGPCELTDLIGQDVNFSVTQTVYQQFFYEPRYRPSLVQQQLVDAGCYGRKTGQGFYNYNDASRVRYRPSLAKSTSAEWDDATLAGTWKNQPAFVERIQAIYELRQVSAKHNVLWIDDIAVTLSSGEAVNFSDPQQKTVVMDWHANWQSAEAIALSHNLSCQPEDLAKVEDFFAGLGVAVVWLKDHPALLSLRIIALLINEACEAVQQAVASPEDIDNAMKYGVNYPQGPFEWLQQIGTAHILKTLQNLYEFYGEEKYRPSVYLKLLLAQQQQLSHLAALPASV</sequence>
<feature type="domain" description="3-hydroxybutyryl-CoA dehydrogenase reduced Rossmann-fold" evidence="5">
    <location>
        <begin position="350"/>
        <end position="416"/>
    </location>
</feature>
<accession>V2UQE6</accession>
<dbReference type="GO" id="GO:0016616">
    <property type="term" value="F:oxidoreductase activity, acting on the CH-OH group of donors, NAD or NADP as acceptor"/>
    <property type="evidence" value="ECO:0007669"/>
    <property type="project" value="InterPro"/>
</dbReference>
<feature type="domain" description="3-hydroxyacyl-CoA dehydrogenase C-terminal" evidence="3">
    <location>
        <begin position="422"/>
        <end position="497"/>
    </location>
</feature>
<feature type="domain" description="3-hydroxyacyl-CoA dehydrogenase C-terminal" evidence="3">
    <location>
        <begin position="191"/>
        <end position="288"/>
    </location>
</feature>
<reference evidence="6 7" key="1">
    <citation type="submission" date="2013-10" db="EMBL/GenBank/DDBJ databases">
        <title>The Genome Sequence of Acinetobacter brisouii CIP 110357.</title>
        <authorList>
            <consortium name="The Broad Institute Genomics Platform"/>
            <consortium name="The Broad Institute Genome Sequencing Center for Infectious Disease"/>
            <person name="Cerqueira G."/>
            <person name="Feldgarden M."/>
            <person name="Courvalin P."/>
            <person name="Grillot-Courvalin C."/>
            <person name="Clermont D."/>
            <person name="Rocha E."/>
            <person name="Yoon E.-J."/>
            <person name="Nemec A."/>
            <person name="Young S.K."/>
            <person name="Zeng Q."/>
            <person name="Gargeya S."/>
            <person name="Fitzgerald M."/>
            <person name="Abouelleil A."/>
            <person name="Alvarado L."/>
            <person name="Berlin A.M."/>
            <person name="Chapman S.B."/>
            <person name="Gainer-Dewar J."/>
            <person name="Goldberg J."/>
            <person name="Gnerre S."/>
            <person name="Griggs A."/>
            <person name="Gujja S."/>
            <person name="Hansen M."/>
            <person name="Howarth C."/>
            <person name="Imamovic A."/>
            <person name="Ireland A."/>
            <person name="Larimer J."/>
            <person name="McCowan C."/>
            <person name="Murphy C."/>
            <person name="Pearson M."/>
            <person name="Poon T.W."/>
            <person name="Priest M."/>
            <person name="Roberts A."/>
            <person name="Saif S."/>
            <person name="Shea T."/>
            <person name="Sykes S."/>
            <person name="Wortman J."/>
            <person name="Nusbaum C."/>
            <person name="Birren B."/>
        </authorList>
    </citation>
    <scope>NUCLEOTIDE SEQUENCE [LARGE SCALE GENOMIC DNA]</scope>
    <source>
        <strain evidence="6 7">CIP 110357</strain>
    </source>
</reference>
<dbReference type="PANTHER" id="PTHR48075">
    <property type="entry name" value="3-HYDROXYACYL-COA DEHYDROGENASE FAMILY PROTEIN"/>
    <property type="match status" value="1"/>
</dbReference>
<protein>
    <recommendedName>
        <fullName evidence="8">3-hydroxyacyl-CoA dehydrogenase</fullName>
    </recommendedName>
</protein>
<evidence type="ECO:0000313" key="7">
    <source>
        <dbReference type="Proteomes" id="UP000018418"/>
    </source>
</evidence>
<dbReference type="PATRIC" id="fig|1341683.3.peg.1345"/>
<dbReference type="Gene3D" id="1.10.1040.50">
    <property type="match status" value="1"/>
</dbReference>
<dbReference type="Pfam" id="PF00725">
    <property type="entry name" value="3HCDH"/>
    <property type="match status" value="2"/>
</dbReference>
<dbReference type="Gene3D" id="1.10.1040.10">
    <property type="entry name" value="N-(1-d-carboxylethyl)-l-norvaline Dehydrogenase, domain 2"/>
    <property type="match status" value="1"/>
</dbReference>